<dbReference type="EMBL" id="QHBU01000086">
    <property type="protein sequence ID" value="PZR82006.1"/>
    <property type="molecule type" value="Genomic_DNA"/>
</dbReference>
<dbReference type="CDD" id="cd01189">
    <property type="entry name" value="INT_ICEBs1_C_like"/>
    <property type="match status" value="1"/>
</dbReference>
<evidence type="ECO:0000256" key="2">
    <source>
        <dbReference type="ARBA" id="ARBA00023125"/>
    </source>
</evidence>
<dbReference type="InterPro" id="IPR004107">
    <property type="entry name" value="Integrase_SAM-like_N"/>
</dbReference>
<evidence type="ECO:0000256" key="1">
    <source>
        <dbReference type="ARBA" id="ARBA00022908"/>
    </source>
</evidence>
<dbReference type="InterPro" id="IPR013762">
    <property type="entry name" value="Integrase-like_cat_sf"/>
</dbReference>
<comment type="caution">
    <text evidence="7">The sequence shown here is derived from an EMBL/GenBank/DDBJ whole genome shotgun (WGS) entry which is preliminary data.</text>
</comment>
<dbReference type="InterPro" id="IPR044068">
    <property type="entry name" value="CB"/>
</dbReference>
<evidence type="ECO:0000256" key="4">
    <source>
        <dbReference type="PROSITE-ProRule" id="PRU01248"/>
    </source>
</evidence>
<dbReference type="Pfam" id="PF14659">
    <property type="entry name" value="Phage_int_SAM_3"/>
    <property type="match status" value="1"/>
</dbReference>
<gene>
    <name evidence="7" type="ORF">DLM65_04905</name>
</gene>
<dbReference type="GO" id="GO:0003677">
    <property type="term" value="F:DNA binding"/>
    <property type="evidence" value="ECO:0007669"/>
    <property type="project" value="UniProtKB-UniRule"/>
</dbReference>
<dbReference type="Proteomes" id="UP000248724">
    <property type="component" value="Unassembled WGS sequence"/>
</dbReference>
<dbReference type="InterPro" id="IPR002104">
    <property type="entry name" value="Integrase_catalytic"/>
</dbReference>
<dbReference type="SUPFAM" id="SSF56349">
    <property type="entry name" value="DNA breaking-rejoining enzymes"/>
    <property type="match status" value="1"/>
</dbReference>
<reference evidence="7 8" key="1">
    <citation type="journal article" date="2017" name="Nature">
        <title>Atmospheric trace gases support primary production in Antarctic desert surface soil.</title>
        <authorList>
            <person name="Ji M."/>
            <person name="Greening C."/>
            <person name="Vanwonterghem I."/>
            <person name="Carere C.R."/>
            <person name="Bay S.K."/>
            <person name="Steen J.A."/>
            <person name="Montgomery K."/>
            <person name="Lines T."/>
            <person name="Beardall J."/>
            <person name="van Dorst J."/>
            <person name="Snape I."/>
            <person name="Stott M.B."/>
            <person name="Hugenholtz P."/>
            <person name="Ferrari B.C."/>
        </authorList>
    </citation>
    <scope>NUCLEOTIDE SEQUENCE [LARGE SCALE GENOMIC DNA]</scope>
    <source>
        <strain evidence="7">RRmetagenome_bin12</strain>
    </source>
</reference>
<feature type="domain" description="Core-binding (CB)" evidence="6">
    <location>
        <begin position="63"/>
        <end position="153"/>
    </location>
</feature>
<dbReference type="PROSITE" id="PS51898">
    <property type="entry name" value="TYR_RECOMBINASE"/>
    <property type="match status" value="1"/>
</dbReference>
<accession>A0A2W5ZGU1</accession>
<dbReference type="InterPro" id="IPR011010">
    <property type="entry name" value="DNA_brk_join_enz"/>
</dbReference>
<dbReference type="InterPro" id="IPR010998">
    <property type="entry name" value="Integrase_recombinase_N"/>
</dbReference>
<dbReference type="Gene3D" id="1.10.443.10">
    <property type="entry name" value="Intergrase catalytic core"/>
    <property type="match status" value="1"/>
</dbReference>
<evidence type="ECO:0000256" key="3">
    <source>
        <dbReference type="ARBA" id="ARBA00023172"/>
    </source>
</evidence>
<dbReference type="GO" id="GO:0015074">
    <property type="term" value="P:DNA integration"/>
    <property type="evidence" value="ECO:0007669"/>
    <property type="project" value="UniProtKB-KW"/>
</dbReference>
<dbReference type="GO" id="GO:0006310">
    <property type="term" value="P:DNA recombination"/>
    <property type="evidence" value="ECO:0007669"/>
    <property type="project" value="UniProtKB-KW"/>
</dbReference>
<evidence type="ECO:0000313" key="8">
    <source>
        <dbReference type="Proteomes" id="UP000248724"/>
    </source>
</evidence>
<protein>
    <recommendedName>
        <fullName evidence="9">Site-specific integrase</fullName>
    </recommendedName>
</protein>
<proteinExistence type="predicted"/>
<keyword evidence="3" id="KW-0233">DNA recombination</keyword>
<dbReference type="InterPro" id="IPR050090">
    <property type="entry name" value="Tyrosine_recombinase_XerCD"/>
</dbReference>
<dbReference type="Gene3D" id="1.10.150.130">
    <property type="match status" value="1"/>
</dbReference>
<evidence type="ECO:0000313" key="7">
    <source>
        <dbReference type="EMBL" id="PZR82006.1"/>
    </source>
</evidence>
<evidence type="ECO:0000259" key="5">
    <source>
        <dbReference type="PROSITE" id="PS51898"/>
    </source>
</evidence>
<evidence type="ECO:0000259" key="6">
    <source>
        <dbReference type="PROSITE" id="PS51900"/>
    </source>
</evidence>
<evidence type="ECO:0008006" key="9">
    <source>
        <dbReference type="Google" id="ProtNLM"/>
    </source>
</evidence>
<dbReference type="PANTHER" id="PTHR30349">
    <property type="entry name" value="PHAGE INTEGRASE-RELATED"/>
    <property type="match status" value="1"/>
</dbReference>
<sequence>MSRIHRRSAGAWEVILERGRDPRTGKRLRRTFTVRGTKKDAEREAAVQLSAMTRGTYVDPSKETVGQFLERWLRDYVEPSLALRTRLRYGDIVEHDLLPHIGNIPLQNLRPIHVLAVEQTLRAAGNRKTGGSLAPATVRKIHNVLHRAMGHAVAWQAIPLNPVDAVDRPSIPAATPRTLTAEQARTLLNVLEDHPFGLPLRTALLCGLRLSELLALRWHDVDWSGGRLVILQTLDSRHDGVVRFKATKTHRSARPVSVPPQLLIALHDHRAAQAQQRLVAGALWDDLDLVFATDCGRPLTSGWVRKSFYRLLDDSRLPRLPLHGLRHTMATLMLAAGEHPKVVSERLGHSNPGFTLTVYGHVVPGMHEEASRRLEESLATGGLAES</sequence>
<dbReference type="PROSITE" id="PS51900">
    <property type="entry name" value="CB"/>
    <property type="match status" value="1"/>
</dbReference>
<dbReference type="Pfam" id="PF00589">
    <property type="entry name" value="Phage_integrase"/>
    <property type="match status" value="1"/>
</dbReference>
<name>A0A2W5ZGU1_9BACT</name>
<dbReference type="PANTHER" id="PTHR30349:SF91">
    <property type="entry name" value="INTA PROTEIN"/>
    <property type="match status" value="1"/>
</dbReference>
<organism evidence="7 8">
    <name type="scientific">Candidatus Aeolococcus gillhamiae</name>
    <dbReference type="NCBI Taxonomy" id="3127015"/>
    <lineage>
        <taxon>Bacteria</taxon>
        <taxon>Bacillati</taxon>
        <taxon>Candidatus Dormiibacterota</taxon>
        <taxon>Candidatus Dormibacteria</taxon>
        <taxon>Candidatus Aeolococcales</taxon>
        <taxon>Candidatus Aeolococcaceae</taxon>
        <taxon>Candidatus Aeolococcus</taxon>
    </lineage>
</organism>
<keyword evidence="1" id="KW-0229">DNA integration</keyword>
<feature type="domain" description="Tyr recombinase" evidence="5">
    <location>
        <begin position="174"/>
        <end position="372"/>
    </location>
</feature>
<dbReference type="AlphaFoldDB" id="A0A2W5ZGU1"/>
<keyword evidence="2 4" id="KW-0238">DNA-binding</keyword>